<accession>A0A077TH79</accession>
<feature type="chain" id="PRO_5014501643" evidence="4">
    <location>
        <begin position="27"/>
        <end position="505"/>
    </location>
</feature>
<dbReference type="AlphaFoldDB" id="A0A077TH79"/>
<evidence type="ECO:0000256" key="3">
    <source>
        <dbReference type="SAM" id="Phobius"/>
    </source>
</evidence>
<feature type="compositionally biased region" description="Low complexity" evidence="2">
    <location>
        <begin position="314"/>
        <end position="327"/>
    </location>
</feature>
<feature type="region of interest" description="Disordered" evidence="2">
    <location>
        <begin position="307"/>
        <end position="327"/>
    </location>
</feature>
<dbReference type="RefSeq" id="XP_740224.2">
    <property type="nucleotide sequence ID" value="XM_735131.2"/>
</dbReference>
<feature type="coiled-coil region" evidence="1">
    <location>
        <begin position="373"/>
        <end position="404"/>
    </location>
</feature>
<keyword evidence="7" id="KW-1185">Reference proteome</keyword>
<dbReference type="CDD" id="cd07308">
    <property type="entry name" value="lectin_leg-like"/>
    <property type="match status" value="1"/>
</dbReference>
<dbReference type="GO" id="GO:0005793">
    <property type="term" value="C:endoplasmic reticulum-Golgi intermediate compartment"/>
    <property type="evidence" value="ECO:0007669"/>
    <property type="project" value="TreeGrafter"/>
</dbReference>
<evidence type="ECO:0000313" key="7">
    <source>
        <dbReference type="Proteomes" id="UP000071118"/>
    </source>
</evidence>
<dbReference type="GO" id="GO:0005789">
    <property type="term" value="C:endoplasmic reticulum membrane"/>
    <property type="evidence" value="ECO:0007669"/>
    <property type="project" value="TreeGrafter"/>
</dbReference>
<keyword evidence="1" id="KW-0175">Coiled coil</keyword>
<dbReference type="PANTHER" id="PTHR12223">
    <property type="entry name" value="VESICULAR MANNOSE-BINDING LECTIN"/>
    <property type="match status" value="1"/>
</dbReference>
<evidence type="ECO:0000313" key="5">
    <source>
        <dbReference type="EMBL" id="SCL96562.1"/>
    </source>
</evidence>
<feature type="signal peptide" evidence="4">
    <location>
        <begin position="1"/>
        <end position="26"/>
    </location>
</feature>
<name>A0A077TH79_PLACU</name>
<gene>
    <name evidence="5" type="primary">PIESP15</name>
    <name evidence="6" type="ORF">PCHAS_0207600</name>
    <name evidence="5" type="ORF">PCHCB_000025100</name>
</gene>
<keyword evidence="3" id="KW-0472">Membrane</keyword>
<dbReference type="KEGG" id="pcb:PCHAS_0207600"/>
<dbReference type="PANTHER" id="PTHR12223:SF28">
    <property type="entry name" value="LECTIN, MANNOSE BINDING 1 LIKE"/>
    <property type="match status" value="1"/>
</dbReference>
<protein>
    <submittedName>
        <fullName evidence="5">Parasite-infected erythrocyte surface protein</fullName>
    </submittedName>
</protein>
<dbReference type="GO" id="GO:0000139">
    <property type="term" value="C:Golgi membrane"/>
    <property type="evidence" value="ECO:0007669"/>
    <property type="project" value="TreeGrafter"/>
</dbReference>
<dbReference type="Gene3D" id="2.60.120.200">
    <property type="match status" value="1"/>
</dbReference>
<dbReference type="GeneID" id="3493293"/>
<dbReference type="GO" id="GO:0030134">
    <property type="term" value="C:COPII-coated ER to Golgi transport vesicle"/>
    <property type="evidence" value="ECO:0007669"/>
    <property type="project" value="TreeGrafter"/>
</dbReference>
<dbReference type="EMBL" id="LK022879">
    <property type="protein sequence ID" value="VTZ66854.1"/>
    <property type="molecule type" value="Genomic_DNA"/>
</dbReference>
<keyword evidence="3" id="KW-1133">Transmembrane helix</keyword>
<keyword evidence="3" id="KW-0812">Transmembrane</keyword>
<evidence type="ECO:0000313" key="6">
    <source>
        <dbReference type="EMBL" id="VTZ66854.1"/>
    </source>
</evidence>
<dbReference type="Proteomes" id="UP000071118">
    <property type="component" value="Chromosome 2"/>
</dbReference>
<dbReference type="GO" id="GO:0005537">
    <property type="term" value="F:D-mannose binding"/>
    <property type="evidence" value="ECO:0007669"/>
    <property type="project" value="TreeGrafter"/>
</dbReference>
<feature type="transmembrane region" description="Helical" evidence="3">
    <location>
        <begin position="475"/>
        <end position="493"/>
    </location>
</feature>
<dbReference type="SUPFAM" id="SSF49899">
    <property type="entry name" value="Concanavalin A-like lectins/glucanases"/>
    <property type="match status" value="1"/>
</dbReference>
<reference evidence="6" key="2">
    <citation type="submission" date="2014-05" db="EMBL/GenBank/DDBJ databases">
        <authorList>
            <person name="Aslett M.A."/>
            <person name="De Silva N."/>
        </authorList>
    </citation>
    <scope>NUCLEOTIDE SEQUENCE</scope>
    <source>
        <strain evidence="6">AS</strain>
    </source>
</reference>
<reference evidence="6 7" key="1">
    <citation type="journal article" date="2014" name="BMC Biol.">
        <title>A comprehensive evaluation of rodent malaria parasite genomes and gene expression.</title>
        <authorList>
            <person name="Otto T.D."/>
            <person name="Bohme U."/>
            <person name="Jackson A.P."/>
            <person name="Hunt M."/>
            <person name="Franke-Fayard B."/>
            <person name="Hoeijmakers W.A."/>
            <person name="Religa A.A."/>
            <person name="Robertson L."/>
            <person name="Sanders M."/>
            <person name="Ogun S.A."/>
            <person name="Cunningham D."/>
            <person name="Erhart A."/>
            <person name="Billker O."/>
            <person name="Khan S.M."/>
            <person name="Stunnenberg H.G."/>
            <person name="Langhorne J."/>
            <person name="Holder A.A."/>
            <person name="Waters A.P."/>
            <person name="Newbold C.I."/>
            <person name="Pain A."/>
            <person name="Berriman M."/>
            <person name="Janse C.J."/>
        </authorList>
    </citation>
    <scope>NUCLEOTIDE SEQUENCE [LARGE SCALE GENOMIC DNA]</scope>
    <source>
        <strain evidence="6 7">AS</strain>
    </source>
</reference>
<dbReference type="Proteomes" id="UP000195489">
    <property type="component" value="Chromosome 2"/>
</dbReference>
<evidence type="ECO:0000256" key="1">
    <source>
        <dbReference type="SAM" id="Coils"/>
    </source>
</evidence>
<evidence type="ECO:0000256" key="2">
    <source>
        <dbReference type="SAM" id="MobiDB-lite"/>
    </source>
</evidence>
<evidence type="ECO:0000256" key="4">
    <source>
        <dbReference type="SAM" id="SignalP"/>
    </source>
</evidence>
<reference evidence="5 8" key="3">
    <citation type="submission" date="2016-08" db="EMBL/GenBank/DDBJ databases">
        <authorList>
            <consortium name="Pathogen Informatics"/>
        </authorList>
    </citation>
    <scope>NUCLEOTIDE SEQUENCE [LARGE SCALE GENOMIC DNA]</scope>
    <source>
        <strain evidence="6">AS</strain>
        <strain evidence="5 8">CB</strain>
    </source>
</reference>
<dbReference type="InterPro" id="IPR051136">
    <property type="entry name" value="Intracellular_Lectin-GPT"/>
</dbReference>
<dbReference type="InterPro" id="IPR013320">
    <property type="entry name" value="ConA-like_dom_sf"/>
</dbReference>
<dbReference type="EMBL" id="LT608154">
    <property type="protein sequence ID" value="SCL96562.1"/>
    <property type="molecule type" value="Genomic_DNA"/>
</dbReference>
<proteinExistence type="predicted"/>
<dbReference type="GO" id="GO:0006888">
    <property type="term" value="P:endoplasmic reticulum to Golgi vesicle-mediated transport"/>
    <property type="evidence" value="ECO:0007669"/>
    <property type="project" value="TreeGrafter"/>
</dbReference>
<evidence type="ECO:0000313" key="8">
    <source>
        <dbReference type="Proteomes" id="UP000195489"/>
    </source>
</evidence>
<dbReference type="OrthoDB" id="270293at2759"/>
<dbReference type="VEuPathDB" id="PlasmoDB:PCHAS_0207600"/>
<keyword evidence="4" id="KW-0732">Signal</keyword>
<sequence length="505" mass="58301">MNKYYARFIHILIVLIFYLFINKCEGESKNKNENVISPIHSFKSPIQIEDLNNGWVIDYSAAPTNNYLVLVPNVYNRRGILYNNTPIKSDVFDISFSFNIYKKYYKESIDGSYYKNEPGKNITYNVNIDEKDKTNGFAFWILENQMSVQSPTTSNEPIVLNEEDVILYGYKKTFSGICVYFQLRENDLAVYALINNGNKSININNNSAKNYNLGLLQNNGLISVKVTAQKNDVRIYLFNAKTSTYIHSLTIKKILPKENYIGFSSYNFKEDKSISLTHVNKYLPTFVGITDFHVYTNYVVKEPEQEIIAENDNPEPNNVKANNEEANNNDVNVNTLMNDISSSQNLGQSSQEETLKSMLKIIQDFVTYQVNIDKHMSQNMAVLKENIQNMQEEIKQIRKNINNKSDPKNIQKIFTSELSGLKNLFHSHAQHHKKNIEDITNRLTSKLDNNYDLKLLAQKAQKLEHIINKGNNTSYFFSVAFAALIVITLIMIYKKIRDVEKKHIL</sequence>
<organism evidence="5 8">
    <name type="scientific">Plasmodium chabaudi chabaudi</name>
    <dbReference type="NCBI Taxonomy" id="31271"/>
    <lineage>
        <taxon>Eukaryota</taxon>
        <taxon>Sar</taxon>
        <taxon>Alveolata</taxon>
        <taxon>Apicomplexa</taxon>
        <taxon>Aconoidasida</taxon>
        <taxon>Haemosporida</taxon>
        <taxon>Plasmodiidae</taxon>
        <taxon>Plasmodium</taxon>
        <taxon>Plasmodium (Vinckeia)</taxon>
    </lineage>
</organism>